<dbReference type="PANTHER" id="PTHR30487">
    <property type="entry name" value="TYPE 4 PREPILIN-LIKE PROTEINS LEADER PEPTIDE-PROCESSING ENZYME"/>
    <property type="match status" value="1"/>
</dbReference>
<keyword evidence="3" id="KW-1003">Cell membrane</keyword>
<dbReference type="EMBL" id="JQAN02000006">
    <property type="protein sequence ID" value="PPD58620.1"/>
    <property type="molecule type" value="Genomic_DNA"/>
</dbReference>
<evidence type="ECO:0000259" key="7">
    <source>
        <dbReference type="Pfam" id="PF01478"/>
    </source>
</evidence>
<gene>
    <name evidence="9" type="ORF">JP09_001705</name>
</gene>
<dbReference type="GO" id="GO:0005886">
    <property type="term" value="C:plasma membrane"/>
    <property type="evidence" value="ECO:0007669"/>
    <property type="project" value="UniProtKB-SubCell"/>
</dbReference>
<keyword evidence="5" id="KW-1133">Transmembrane helix</keyword>
<dbReference type="Proteomes" id="UP000235653">
    <property type="component" value="Unassembled WGS sequence"/>
</dbReference>
<name>A0A2P5P8J7_9CHLR</name>
<keyword evidence="4" id="KW-0812">Transmembrane</keyword>
<accession>A0A2P5P8J7</accession>
<evidence type="ECO:0000256" key="2">
    <source>
        <dbReference type="ARBA" id="ARBA00005801"/>
    </source>
</evidence>
<dbReference type="GO" id="GO:0004190">
    <property type="term" value="F:aspartic-type endopeptidase activity"/>
    <property type="evidence" value="ECO:0007669"/>
    <property type="project" value="InterPro"/>
</dbReference>
<protein>
    <submittedName>
        <fullName evidence="9">Prepilin peptidase</fullName>
    </submittedName>
</protein>
<dbReference type="AlphaFoldDB" id="A0A2P5P8J7"/>
<dbReference type="Gene3D" id="1.20.120.1220">
    <property type="match status" value="1"/>
</dbReference>
<dbReference type="PANTHER" id="PTHR30487:SF0">
    <property type="entry name" value="PREPILIN LEADER PEPTIDASE_N-METHYLTRANSFERASE-RELATED"/>
    <property type="match status" value="1"/>
</dbReference>
<dbReference type="InterPro" id="IPR050882">
    <property type="entry name" value="Prepilin_peptidase/N-MTase"/>
</dbReference>
<reference evidence="9 10" key="1">
    <citation type="journal article" date="2017" name="ISME J.">
        <title>Grape pomace compost harbors organohalide-respiring Dehalogenimonas species with novel reductive dehalogenase genes.</title>
        <authorList>
            <person name="Yang Y."/>
            <person name="Higgins S.A."/>
            <person name="Yan J."/>
            <person name="Simsir B."/>
            <person name="Chourey K."/>
            <person name="Iyer R."/>
            <person name="Hettich R.L."/>
            <person name="Baldwin B."/>
            <person name="Ogles D.M."/>
            <person name="Loffler F.E."/>
        </authorList>
    </citation>
    <scope>NUCLEOTIDE SEQUENCE [LARGE SCALE GENOMIC DNA]</scope>
    <source>
        <strain evidence="9 10">GP</strain>
    </source>
</reference>
<sequence>MEIAYAVIFALFGAVIGSFLNVLCDRLPQEQSVVAPPSRCPGCGRRLTPLDMIPIISWLALRGRCRTCGETIPQRVFWVELVTALAFAGLYLYFGFTPDLLLSLAYFSLLLVIFVIDFEQQLVLPTIVIGGILIGFVASFFTSELTMVSSLGSALIGGLVGAAVYFMVRLGANAYYKQEAMGIGDIWLGALAGVITGWPNIIAAVLLSWILGGIVAVILVAAKIKRGREAIAFGPFLALTTFITFLWGNQIIDWYLGIFTR</sequence>
<evidence type="ECO:0000256" key="3">
    <source>
        <dbReference type="ARBA" id="ARBA00022475"/>
    </source>
</evidence>
<evidence type="ECO:0000259" key="8">
    <source>
        <dbReference type="Pfam" id="PF06750"/>
    </source>
</evidence>
<dbReference type="GO" id="GO:0006465">
    <property type="term" value="P:signal peptide processing"/>
    <property type="evidence" value="ECO:0007669"/>
    <property type="project" value="TreeGrafter"/>
</dbReference>
<evidence type="ECO:0000313" key="10">
    <source>
        <dbReference type="Proteomes" id="UP000235653"/>
    </source>
</evidence>
<evidence type="ECO:0000256" key="5">
    <source>
        <dbReference type="ARBA" id="ARBA00022989"/>
    </source>
</evidence>
<feature type="domain" description="Prepilin type IV endopeptidase peptidase" evidence="7">
    <location>
        <begin position="105"/>
        <end position="217"/>
    </location>
</feature>
<dbReference type="InterPro" id="IPR000045">
    <property type="entry name" value="Prepilin_IV_endopep_pep"/>
</dbReference>
<evidence type="ECO:0000256" key="6">
    <source>
        <dbReference type="ARBA" id="ARBA00023136"/>
    </source>
</evidence>
<keyword evidence="6" id="KW-0472">Membrane</keyword>
<proteinExistence type="inferred from homology"/>
<comment type="caution">
    <text evidence="9">The sequence shown here is derived from an EMBL/GenBank/DDBJ whole genome shotgun (WGS) entry which is preliminary data.</text>
</comment>
<dbReference type="InterPro" id="IPR010627">
    <property type="entry name" value="Prepilin_pept_A24_N"/>
</dbReference>
<comment type="similarity">
    <text evidence="2">Belongs to the peptidase A24 family.</text>
</comment>
<dbReference type="RefSeq" id="WP_102330103.1">
    <property type="nucleotide sequence ID" value="NZ_CP058566.2"/>
</dbReference>
<organism evidence="9 10">
    <name type="scientific">Dehalogenimonas etheniformans</name>
    <dbReference type="NCBI Taxonomy" id="1536648"/>
    <lineage>
        <taxon>Bacteria</taxon>
        <taxon>Bacillati</taxon>
        <taxon>Chloroflexota</taxon>
        <taxon>Dehalococcoidia</taxon>
        <taxon>Dehalococcoidales</taxon>
        <taxon>Dehalococcoidaceae</taxon>
        <taxon>Dehalogenimonas</taxon>
    </lineage>
</organism>
<feature type="domain" description="Prepilin peptidase A24 N-terminal" evidence="8">
    <location>
        <begin position="11"/>
        <end position="93"/>
    </location>
</feature>
<comment type="subcellular location">
    <subcellularLocation>
        <location evidence="1">Cell membrane</location>
        <topology evidence="1">Multi-pass membrane protein</topology>
    </subcellularLocation>
</comment>
<evidence type="ECO:0000256" key="4">
    <source>
        <dbReference type="ARBA" id="ARBA00022692"/>
    </source>
</evidence>
<evidence type="ECO:0000313" key="9">
    <source>
        <dbReference type="EMBL" id="PPD58620.1"/>
    </source>
</evidence>
<dbReference type="Pfam" id="PF06750">
    <property type="entry name" value="A24_N_bact"/>
    <property type="match status" value="1"/>
</dbReference>
<dbReference type="Pfam" id="PF01478">
    <property type="entry name" value="Peptidase_A24"/>
    <property type="match status" value="1"/>
</dbReference>
<keyword evidence="10" id="KW-1185">Reference proteome</keyword>
<dbReference type="OrthoDB" id="9789291at2"/>
<evidence type="ECO:0000256" key="1">
    <source>
        <dbReference type="ARBA" id="ARBA00004651"/>
    </source>
</evidence>